<dbReference type="Ensembl" id="ENSHHUT00000020524.1">
    <property type="protein sequence ID" value="ENSHHUP00000019792.1"/>
    <property type="gene ID" value="ENSHHUG00000012379.1"/>
</dbReference>
<organism evidence="7 8">
    <name type="scientific">Hucho hucho</name>
    <name type="common">huchen</name>
    <dbReference type="NCBI Taxonomy" id="62062"/>
    <lineage>
        <taxon>Eukaryota</taxon>
        <taxon>Metazoa</taxon>
        <taxon>Chordata</taxon>
        <taxon>Craniata</taxon>
        <taxon>Vertebrata</taxon>
        <taxon>Euteleostomi</taxon>
        <taxon>Actinopterygii</taxon>
        <taxon>Neopterygii</taxon>
        <taxon>Teleostei</taxon>
        <taxon>Protacanthopterygii</taxon>
        <taxon>Salmoniformes</taxon>
        <taxon>Salmonidae</taxon>
        <taxon>Salmoninae</taxon>
        <taxon>Hucho</taxon>
    </lineage>
</organism>
<keyword evidence="1" id="KW-0344">Guanine-nucleotide releasing factor</keyword>
<dbReference type="InterPro" id="IPR011011">
    <property type="entry name" value="Znf_FYVE_PHD"/>
</dbReference>
<proteinExistence type="predicted"/>
<accession>A0A4W5KT98</accession>
<evidence type="ECO:0000313" key="7">
    <source>
        <dbReference type="Ensembl" id="ENSHHUP00000019792.1"/>
    </source>
</evidence>
<protein>
    <recommendedName>
        <fullName evidence="6">FYVE zinc finger domain-containing protein</fullName>
    </recommendedName>
</protein>
<dbReference type="GO" id="GO:0005737">
    <property type="term" value="C:cytoplasm"/>
    <property type="evidence" value="ECO:0007669"/>
    <property type="project" value="TreeGrafter"/>
</dbReference>
<dbReference type="STRING" id="62062.ENSHHUP00000019792"/>
<reference evidence="8" key="1">
    <citation type="submission" date="2018-06" db="EMBL/GenBank/DDBJ databases">
        <title>Genome assembly of Danube salmon.</title>
        <authorList>
            <person name="Macqueen D.J."/>
            <person name="Gundappa M.K."/>
        </authorList>
    </citation>
    <scope>NUCLEOTIDE SEQUENCE [LARGE SCALE GENOMIC DNA]</scope>
</reference>
<dbReference type="Pfam" id="PF01363">
    <property type="entry name" value="FYVE"/>
    <property type="match status" value="1"/>
</dbReference>
<dbReference type="Gene3D" id="3.30.40.10">
    <property type="entry name" value="Zinc/RING finger domain, C3HC4 (zinc finger)"/>
    <property type="match status" value="1"/>
</dbReference>
<evidence type="ECO:0000256" key="5">
    <source>
        <dbReference type="SAM" id="MobiDB-lite"/>
    </source>
</evidence>
<dbReference type="AlphaFoldDB" id="A0A4W5KT98"/>
<dbReference type="GO" id="GO:0046847">
    <property type="term" value="P:filopodium assembly"/>
    <property type="evidence" value="ECO:0007669"/>
    <property type="project" value="TreeGrafter"/>
</dbReference>
<feature type="region of interest" description="Disordered" evidence="5">
    <location>
        <begin position="53"/>
        <end position="99"/>
    </location>
</feature>
<feature type="domain" description="FYVE zinc finger" evidence="6">
    <location>
        <begin position="6"/>
        <end position="67"/>
    </location>
</feature>
<dbReference type="SUPFAM" id="SSF57903">
    <property type="entry name" value="FYVE/PHD zinc finger"/>
    <property type="match status" value="1"/>
</dbReference>
<evidence type="ECO:0000256" key="3">
    <source>
        <dbReference type="ARBA" id="ARBA00022771"/>
    </source>
</evidence>
<dbReference type="PANTHER" id="PTHR12673">
    <property type="entry name" value="FACIOGENITAL DYSPLASIA PROTEIN"/>
    <property type="match status" value="1"/>
</dbReference>
<evidence type="ECO:0000256" key="1">
    <source>
        <dbReference type="ARBA" id="ARBA00022658"/>
    </source>
</evidence>
<reference evidence="7" key="2">
    <citation type="submission" date="2025-08" db="UniProtKB">
        <authorList>
            <consortium name="Ensembl"/>
        </authorList>
    </citation>
    <scope>IDENTIFICATION</scope>
</reference>
<keyword evidence="8" id="KW-1185">Reference proteome</keyword>
<dbReference type="InterPro" id="IPR000306">
    <property type="entry name" value="Znf_FYVE"/>
</dbReference>
<name>A0A4W5KT98_9TELE</name>
<keyword evidence="4" id="KW-0862">Zinc</keyword>
<keyword evidence="2" id="KW-0479">Metal-binding</keyword>
<dbReference type="InterPro" id="IPR051092">
    <property type="entry name" value="FYVE_RhoGEF_PH"/>
</dbReference>
<evidence type="ECO:0000259" key="6">
    <source>
        <dbReference type="SMART" id="SM00064"/>
    </source>
</evidence>
<dbReference type="InterPro" id="IPR013083">
    <property type="entry name" value="Znf_RING/FYVE/PHD"/>
</dbReference>
<sequence length="123" mass="14104">MEELGRRAPRWIRDNEVIMCMKCSEPFNALTRWRHHCRACGCVVLEVFRQQSNSGVPWQQGVSRLPLRPDPPGQQRGERERARRGGILEVPHPTSPFPSLPFSQDVKALSRVPFQGTGDWCCH</sequence>
<dbReference type="SMART" id="SM00064">
    <property type="entry name" value="FYVE"/>
    <property type="match status" value="1"/>
</dbReference>
<reference evidence="7" key="3">
    <citation type="submission" date="2025-09" db="UniProtKB">
        <authorList>
            <consortium name="Ensembl"/>
        </authorList>
    </citation>
    <scope>IDENTIFICATION</scope>
</reference>
<dbReference type="Proteomes" id="UP000314982">
    <property type="component" value="Unassembled WGS sequence"/>
</dbReference>
<dbReference type="GO" id="GO:0008270">
    <property type="term" value="F:zinc ion binding"/>
    <property type="evidence" value="ECO:0007669"/>
    <property type="project" value="UniProtKB-KW"/>
</dbReference>
<dbReference type="GeneTree" id="ENSGT00940000155765"/>
<evidence type="ECO:0000256" key="2">
    <source>
        <dbReference type="ARBA" id="ARBA00022723"/>
    </source>
</evidence>
<feature type="compositionally biased region" description="Polar residues" evidence="5">
    <location>
        <begin position="53"/>
        <end position="62"/>
    </location>
</feature>
<dbReference type="GO" id="GO:0007010">
    <property type="term" value="P:cytoskeleton organization"/>
    <property type="evidence" value="ECO:0007669"/>
    <property type="project" value="TreeGrafter"/>
</dbReference>
<keyword evidence="3" id="KW-0863">Zinc-finger</keyword>
<dbReference type="PANTHER" id="PTHR12673:SF241">
    <property type="entry name" value="DH DOMAIN-CONTAINING PROTEIN"/>
    <property type="match status" value="1"/>
</dbReference>
<evidence type="ECO:0000313" key="8">
    <source>
        <dbReference type="Proteomes" id="UP000314982"/>
    </source>
</evidence>
<evidence type="ECO:0000256" key="4">
    <source>
        <dbReference type="ARBA" id="ARBA00022833"/>
    </source>
</evidence>
<dbReference type="GO" id="GO:0005085">
    <property type="term" value="F:guanyl-nucleotide exchange factor activity"/>
    <property type="evidence" value="ECO:0007669"/>
    <property type="project" value="UniProtKB-KW"/>
</dbReference>